<proteinExistence type="predicted"/>
<dbReference type="EMBL" id="FRBN01000002">
    <property type="protein sequence ID" value="SHK91461.1"/>
    <property type="molecule type" value="Genomic_DNA"/>
</dbReference>
<feature type="transmembrane region" description="Helical" evidence="1">
    <location>
        <begin position="59"/>
        <end position="77"/>
    </location>
</feature>
<keyword evidence="1" id="KW-0472">Membrane</keyword>
<organism evidence="2 3">
    <name type="scientific">Roseovarius marisflavi</name>
    <dbReference type="NCBI Taxonomy" id="1054996"/>
    <lineage>
        <taxon>Bacteria</taxon>
        <taxon>Pseudomonadati</taxon>
        <taxon>Pseudomonadota</taxon>
        <taxon>Alphaproteobacteria</taxon>
        <taxon>Rhodobacterales</taxon>
        <taxon>Roseobacteraceae</taxon>
        <taxon>Roseovarius</taxon>
    </lineage>
</organism>
<accession>A0A1M6WCN9</accession>
<dbReference type="Proteomes" id="UP000184191">
    <property type="component" value="Unassembled WGS sequence"/>
</dbReference>
<protein>
    <submittedName>
        <fullName evidence="2">Uncharacterized protein</fullName>
    </submittedName>
</protein>
<evidence type="ECO:0000313" key="2">
    <source>
        <dbReference type="EMBL" id="SHK91461.1"/>
    </source>
</evidence>
<dbReference type="AlphaFoldDB" id="A0A1M6WCN9"/>
<sequence>MSAAGEMKRDKIFTPEMATMKAASVGPIMILTVSIFLAALGLATHFFPSHDYATKSADLIPLAILMLLVGAMAIVPLRQLRYRRALLKDGADGHYRITIDPQAITVETRTDRKTYGFRDFSMVCSDGDFLGNTRDFGGLVLSRTTHDKPFWKQRASIVNAIRSGRVAPVNHDGLITIPLTYFGRTGFLDIIATAREYHQNAPRRQGG</sequence>
<evidence type="ECO:0000256" key="1">
    <source>
        <dbReference type="SAM" id="Phobius"/>
    </source>
</evidence>
<feature type="transmembrane region" description="Helical" evidence="1">
    <location>
        <begin position="21"/>
        <end position="47"/>
    </location>
</feature>
<reference evidence="3" key="1">
    <citation type="submission" date="2016-11" db="EMBL/GenBank/DDBJ databases">
        <authorList>
            <person name="Varghese N."/>
            <person name="Submissions S."/>
        </authorList>
    </citation>
    <scope>NUCLEOTIDE SEQUENCE [LARGE SCALE GENOMIC DNA]</scope>
    <source>
        <strain evidence="3">DSM 29327</strain>
    </source>
</reference>
<keyword evidence="1" id="KW-1133">Transmembrane helix</keyword>
<gene>
    <name evidence="2" type="ORF">SAMN05444414_102249</name>
</gene>
<evidence type="ECO:0000313" key="3">
    <source>
        <dbReference type="Proteomes" id="UP000184191"/>
    </source>
</evidence>
<keyword evidence="1" id="KW-0812">Transmembrane</keyword>
<name>A0A1M6WCN9_9RHOB</name>
<dbReference type="STRING" id="1054996.SAMN05444414_102249"/>
<keyword evidence="3" id="KW-1185">Reference proteome</keyword>